<evidence type="ECO:0008006" key="5">
    <source>
        <dbReference type="Google" id="ProtNLM"/>
    </source>
</evidence>
<reference evidence="3 4" key="1">
    <citation type="journal article" date="2024" name="IMA Fungus">
        <title>IMA Genome - F19 : A genome assembly and annotation guide to empower mycologists, including annotated draft genome sequences of Ceratocystis pirilliformis, Diaporthe australafricana, Fusarium ophioides, Paecilomyces lecythidis, and Sporothrix stenoceras.</title>
        <authorList>
            <person name="Aylward J."/>
            <person name="Wilson A.M."/>
            <person name="Visagie C.M."/>
            <person name="Spraker J."/>
            <person name="Barnes I."/>
            <person name="Buitendag C."/>
            <person name="Ceriani C."/>
            <person name="Del Mar Angel L."/>
            <person name="du Plessis D."/>
            <person name="Fuchs T."/>
            <person name="Gasser K."/>
            <person name="Kramer D."/>
            <person name="Li W."/>
            <person name="Munsamy K."/>
            <person name="Piso A."/>
            <person name="Price J.L."/>
            <person name="Sonnekus B."/>
            <person name="Thomas C."/>
            <person name="van der Nest A."/>
            <person name="van Dijk A."/>
            <person name="van Heerden A."/>
            <person name="van Vuuren N."/>
            <person name="Yilmaz N."/>
            <person name="Duong T.A."/>
            <person name="van der Merwe N.A."/>
            <person name="Wingfield M.J."/>
            <person name="Wingfield B.D."/>
        </authorList>
    </citation>
    <scope>NUCLEOTIDE SEQUENCE [LARGE SCALE GENOMIC DNA]</scope>
    <source>
        <strain evidence="3 4">CMW 18300</strain>
    </source>
</reference>
<dbReference type="SUPFAM" id="SSF51735">
    <property type="entry name" value="NAD(P)-binding Rossmann-fold domains"/>
    <property type="match status" value="1"/>
</dbReference>
<keyword evidence="4" id="KW-1185">Reference proteome</keyword>
<sequence>MAPIRLAIIGLSSSAVTSWASSAHLPFILSDRGRAKYSIVALCNSNVDSAKKAIRTYGLDVEKTKAYGDPADLAADPDVDLVLCCTRVDTHYDLIKPSVEAGKAVFVEWPLTHNVERSKELADLASKKGIHTMIGLQGRLAPVVLKLKELLQDGNLGKVLSSEVRAHGGTMDRETIAEGLGYFADKKIGGNIFMIGFAHNTIVKTVTSDVPDLVTVTASLGGSEIAQEGASLLVRFRRGQQFKGEPALTWHINCEKGEIRLTAPSGTSLHANSYSSPVTIEIHDFHSDEVRSVQWEWPEWEEVLDLAIVGRSVAKLYEAFHAETVEGGPRTYPNFSDAIKRHEQLAALLEGWTPA</sequence>
<dbReference type="Pfam" id="PF22685">
    <property type="entry name" value="Gal80p_C-like"/>
    <property type="match status" value="1"/>
</dbReference>
<dbReference type="PANTHER" id="PTHR43708:SF1">
    <property type="entry name" value="GALACTOSE_LACTOSE METABOLISM REGULATORY PROTEIN GAL80"/>
    <property type="match status" value="1"/>
</dbReference>
<dbReference type="EMBL" id="JAWRVE010000015">
    <property type="protein sequence ID" value="KAL1876995.1"/>
    <property type="molecule type" value="Genomic_DNA"/>
</dbReference>
<dbReference type="Pfam" id="PF01408">
    <property type="entry name" value="GFO_IDH_MocA"/>
    <property type="match status" value="1"/>
</dbReference>
<organism evidence="3 4">
    <name type="scientific">Diaporthe australafricana</name>
    <dbReference type="NCBI Taxonomy" id="127596"/>
    <lineage>
        <taxon>Eukaryota</taxon>
        <taxon>Fungi</taxon>
        <taxon>Dikarya</taxon>
        <taxon>Ascomycota</taxon>
        <taxon>Pezizomycotina</taxon>
        <taxon>Sordariomycetes</taxon>
        <taxon>Sordariomycetidae</taxon>
        <taxon>Diaporthales</taxon>
        <taxon>Diaporthaceae</taxon>
        <taxon>Diaporthe</taxon>
    </lineage>
</organism>
<comment type="caution">
    <text evidence="3">The sequence shown here is derived from an EMBL/GenBank/DDBJ whole genome shotgun (WGS) entry which is preliminary data.</text>
</comment>
<dbReference type="InterPro" id="IPR000683">
    <property type="entry name" value="Gfo/Idh/MocA-like_OxRdtase_N"/>
</dbReference>
<dbReference type="Gene3D" id="3.30.360.10">
    <property type="entry name" value="Dihydrodipicolinate Reductase, domain 2"/>
    <property type="match status" value="1"/>
</dbReference>
<proteinExistence type="predicted"/>
<dbReference type="InterPro" id="IPR051317">
    <property type="entry name" value="Gfo/Idh/MocA_oxidoreduct"/>
</dbReference>
<accession>A0ABR3XMK7</accession>
<dbReference type="InterPro" id="IPR055080">
    <property type="entry name" value="Gal80p-like_C"/>
</dbReference>
<name>A0ABR3XMK7_9PEZI</name>
<dbReference type="Gene3D" id="3.40.50.720">
    <property type="entry name" value="NAD(P)-binding Rossmann-like Domain"/>
    <property type="match status" value="1"/>
</dbReference>
<protein>
    <recommendedName>
        <fullName evidence="5">Gfo/Idh/MocA-like oxidoreductase N-terminal domain-containing protein</fullName>
    </recommendedName>
</protein>
<evidence type="ECO:0000313" key="4">
    <source>
        <dbReference type="Proteomes" id="UP001583177"/>
    </source>
</evidence>
<dbReference type="PANTHER" id="PTHR43708">
    <property type="entry name" value="CONSERVED EXPRESSED OXIDOREDUCTASE (EUROFUNG)"/>
    <property type="match status" value="1"/>
</dbReference>
<dbReference type="InterPro" id="IPR036291">
    <property type="entry name" value="NAD(P)-bd_dom_sf"/>
</dbReference>
<dbReference type="Proteomes" id="UP001583177">
    <property type="component" value="Unassembled WGS sequence"/>
</dbReference>
<dbReference type="SUPFAM" id="SSF55347">
    <property type="entry name" value="Glyceraldehyde-3-phosphate dehydrogenase-like, C-terminal domain"/>
    <property type="match status" value="1"/>
</dbReference>
<evidence type="ECO:0000259" key="2">
    <source>
        <dbReference type="Pfam" id="PF22685"/>
    </source>
</evidence>
<gene>
    <name evidence="3" type="ORF">Daus18300_002604</name>
</gene>
<feature type="domain" description="Gal80p-like C-terminal" evidence="2">
    <location>
        <begin position="142"/>
        <end position="200"/>
    </location>
</feature>
<evidence type="ECO:0000259" key="1">
    <source>
        <dbReference type="Pfam" id="PF01408"/>
    </source>
</evidence>
<evidence type="ECO:0000313" key="3">
    <source>
        <dbReference type="EMBL" id="KAL1876995.1"/>
    </source>
</evidence>
<feature type="domain" description="Gfo/Idh/MocA-like oxidoreductase N-terminal" evidence="1">
    <location>
        <begin position="5"/>
        <end position="134"/>
    </location>
</feature>